<dbReference type="InterPro" id="IPR010780">
    <property type="entry name" value="DUF1375"/>
</dbReference>
<dbReference type="EMBL" id="FMWB01000016">
    <property type="protein sequence ID" value="SCZ47788.1"/>
    <property type="molecule type" value="Genomic_DNA"/>
</dbReference>
<sequence>MSIPTGLAFQLIFNAASPSAGSFRIEPRAVARLGLLLTTVLVLGGCATARTLDAAKPGAPVVYSGTRLDLYALQGGCCAWERFGAEAPAWPVLDLPASALLDTLLLPLSLPAAIGGRGSVRGGL</sequence>
<evidence type="ECO:0000313" key="2">
    <source>
        <dbReference type="Proteomes" id="UP000183046"/>
    </source>
</evidence>
<organism evidence="1 2">
    <name type="scientific">Pseudomonas oryzihabitans</name>
    <dbReference type="NCBI Taxonomy" id="47885"/>
    <lineage>
        <taxon>Bacteria</taxon>
        <taxon>Pseudomonadati</taxon>
        <taxon>Pseudomonadota</taxon>
        <taxon>Gammaproteobacteria</taxon>
        <taxon>Pseudomonadales</taxon>
        <taxon>Pseudomonadaceae</taxon>
        <taxon>Pseudomonas</taxon>
    </lineage>
</organism>
<gene>
    <name evidence="1" type="ORF">SAMN05216279_11676</name>
</gene>
<protein>
    <submittedName>
        <fullName evidence="1">Uncharacterized conserved protein YceK</fullName>
    </submittedName>
</protein>
<dbReference type="Pfam" id="PF07119">
    <property type="entry name" value="DUF1375"/>
    <property type="match status" value="1"/>
</dbReference>
<dbReference type="STRING" id="237610.BJP27_11660"/>
<dbReference type="Proteomes" id="UP000183046">
    <property type="component" value="Unassembled WGS sequence"/>
</dbReference>
<proteinExistence type="predicted"/>
<name>A0A1G5PEP2_9PSED</name>
<comment type="caution">
    <text evidence="1">The sequence shown here is derived from an EMBL/GenBank/DDBJ whole genome shotgun (WGS) entry which is preliminary data.</text>
</comment>
<dbReference type="AlphaFoldDB" id="A0A1G5PEP2"/>
<reference evidence="2" key="1">
    <citation type="submission" date="2016-10" db="EMBL/GenBank/DDBJ databases">
        <authorList>
            <person name="de Groot N.N."/>
        </authorList>
    </citation>
    <scope>NUCLEOTIDE SEQUENCE [LARGE SCALE GENOMIC DNA]</scope>
    <source>
        <strain evidence="2">DSM 15758</strain>
    </source>
</reference>
<dbReference type="eggNOG" id="COG5645">
    <property type="taxonomic scope" value="Bacteria"/>
</dbReference>
<accession>A0A1G5PEP2</accession>
<evidence type="ECO:0000313" key="1">
    <source>
        <dbReference type="EMBL" id="SCZ47788.1"/>
    </source>
</evidence>